<dbReference type="Pfam" id="PF08574">
    <property type="entry name" value="Iwr1"/>
    <property type="match status" value="1"/>
</dbReference>
<evidence type="ECO:0000256" key="10">
    <source>
        <dbReference type="SAM" id="MobiDB-lite"/>
    </source>
</evidence>
<dbReference type="InterPro" id="IPR040218">
    <property type="entry name" value="SLC7A6OS"/>
</dbReference>
<evidence type="ECO:0000256" key="6">
    <source>
        <dbReference type="ARBA" id="ARBA00022448"/>
    </source>
</evidence>
<evidence type="ECO:0000259" key="11">
    <source>
        <dbReference type="Pfam" id="PF08574"/>
    </source>
</evidence>
<dbReference type="GO" id="GO:0032502">
    <property type="term" value="P:developmental process"/>
    <property type="evidence" value="ECO:0007669"/>
    <property type="project" value="TreeGrafter"/>
</dbReference>
<feature type="compositionally biased region" description="Acidic residues" evidence="10">
    <location>
        <begin position="462"/>
        <end position="474"/>
    </location>
</feature>
<evidence type="ECO:0000313" key="12">
    <source>
        <dbReference type="EMBL" id="GEM11014.1"/>
    </source>
</evidence>
<feature type="region of interest" description="Disordered" evidence="10">
    <location>
        <begin position="192"/>
        <end position="251"/>
    </location>
</feature>
<feature type="compositionally biased region" description="Low complexity" evidence="10">
    <location>
        <begin position="98"/>
        <end position="117"/>
    </location>
</feature>
<dbReference type="EMBL" id="BJWK01000013">
    <property type="protein sequence ID" value="GEM11014.1"/>
    <property type="molecule type" value="Genomic_DNA"/>
</dbReference>
<feature type="compositionally biased region" description="Basic and acidic residues" evidence="10">
    <location>
        <begin position="207"/>
        <end position="219"/>
    </location>
</feature>
<evidence type="ECO:0000256" key="4">
    <source>
        <dbReference type="ARBA" id="ARBA00010218"/>
    </source>
</evidence>
<keyword evidence="8" id="KW-0653">Protein transport</keyword>
<dbReference type="PANTHER" id="PTHR31196:SF2">
    <property type="entry name" value="RNA POLYMERASE II NUCLEAR LOCALIZATION PROTEIN SLC7A6OS-RELATED"/>
    <property type="match status" value="1"/>
</dbReference>
<organism evidence="12 13">
    <name type="scientific">Rhodotorula toruloides</name>
    <name type="common">Yeast</name>
    <name type="synonym">Rhodosporidium toruloides</name>
    <dbReference type="NCBI Taxonomy" id="5286"/>
    <lineage>
        <taxon>Eukaryota</taxon>
        <taxon>Fungi</taxon>
        <taxon>Dikarya</taxon>
        <taxon>Basidiomycota</taxon>
        <taxon>Pucciniomycotina</taxon>
        <taxon>Microbotryomycetes</taxon>
        <taxon>Sporidiobolales</taxon>
        <taxon>Sporidiobolaceae</taxon>
        <taxon>Rhodotorula</taxon>
    </lineage>
</organism>
<dbReference type="AlphaFoldDB" id="A0A511KNB6"/>
<keyword evidence="9" id="KW-0539">Nucleus</keyword>
<comment type="subcellular location">
    <subcellularLocation>
        <location evidence="3">Cytoplasm</location>
    </subcellularLocation>
    <subcellularLocation>
        <location evidence="2">Nucleus</location>
    </subcellularLocation>
</comment>
<dbReference type="GO" id="GO:0005634">
    <property type="term" value="C:nucleus"/>
    <property type="evidence" value="ECO:0007669"/>
    <property type="project" value="UniProtKB-SubCell"/>
</dbReference>
<feature type="region of interest" description="Disordered" evidence="10">
    <location>
        <begin position="39"/>
        <end position="62"/>
    </location>
</feature>
<evidence type="ECO:0000256" key="9">
    <source>
        <dbReference type="ARBA" id="ARBA00023242"/>
    </source>
</evidence>
<comment type="caution">
    <text evidence="12">The sequence shown here is derived from an EMBL/GenBank/DDBJ whole genome shotgun (WGS) entry which is preliminary data.</text>
</comment>
<dbReference type="GO" id="GO:0015031">
    <property type="term" value="P:protein transport"/>
    <property type="evidence" value="ECO:0007669"/>
    <property type="project" value="UniProtKB-KW"/>
</dbReference>
<accession>A0A511KNB6</accession>
<evidence type="ECO:0000256" key="8">
    <source>
        <dbReference type="ARBA" id="ARBA00022927"/>
    </source>
</evidence>
<dbReference type="Proteomes" id="UP000321518">
    <property type="component" value="Unassembled WGS sequence"/>
</dbReference>
<sequence>MSHEDRQQANIAILRIKRKRTHQPQPLDALVFDQAERCVKRRRSDKASSDAAQASTGAPQGIFRFAETVPIDSFSTPSKTRSLRDRIQSFLAHPPPSLSRHASSSSLRSVAARAESATPQNPHPASAPGSPSTQATPNRRKLPSSLRALREAAALKASGLSPDLAADSLNKASQVHAEARVQRYRIVEQRRAQFGKESETTQAAEQVRQRRREDDEIRRGLRPPRVMSAKDLEQKPTSKQEGAVRGSPGADLRIYDAVEEGEERSSDATSSLRETGTVPRLMGDRMAMGQFGDMLKEYLTLQESITPSTDHNSEGHARSTNNFATPSSHASSQSVSNADSDDDFVYDVYYRDTNTTLTTSAMSTAQNGEGGWDVSSVRGLRRIGQLAGMQDLSDDDDAALLVPENDVDPSTEEEDLADQDSNEENDYRNDYPSDEDPASDNFANPGASVPLGWREKRIGADWDSDEGDSADSDEGAGWSD</sequence>
<comment type="function">
    <text evidence="1">Directs RNA polymerase II nuclear import.</text>
</comment>
<evidence type="ECO:0000313" key="13">
    <source>
        <dbReference type="Proteomes" id="UP000321518"/>
    </source>
</evidence>
<dbReference type="PANTHER" id="PTHR31196">
    <property type="entry name" value="RNA POLYMERASE II NUCLEAR LOCALIZATION PROTEIN SLC7A6OS-RELATED"/>
    <property type="match status" value="1"/>
</dbReference>
<evidence type="ECO:0000256" key="1">
    <source>
        <dbReference type="ARBA" id="ARBA00003202"/>
    </source>
</evidence>
<feature type="compositionally biased region" description="Acidic residues" evidence="10">
    <location>
        <begin position="405"/>
        <end position="424"/>
    </location>
</feature>
<reference evidence="12 13" key="1">
    <citation type="submission" date="2019-07" db="EMBL/GenBank/DDBJ databases">
        <title>Rhodotorula toruloides NBRC10032 genome sequencing.</title>
        <authorList>
            <person name="Shida Y."/>
            <person name="Takaku H."/>
            <person name="Ogasawara W."/>
            <person name="Mori K."/>
        </authorList>
    </citation>
    <scope>NUCLEOTIDE SEQUENCE [LARGE SCALE GENOMIC DNA]</scope>
    <source>
        <strain evidence="12 13">NBRC10032</strain>
    </source>
</reference>
<name>A0A511KNB6_RHOTO</name>
<dbReference type="InterPro" id="IPR013883">
    <property type="entry name" value="TF_Iwr1_dom"/>
</dbReference>
<gene>
    <name evidence="12" type="ORF">Rt10032_c13g5031</name>
</gene>
<evidence type="ECO:0000256" key="5">
    <source>
        <dbReference type="ARBA" id="ARBA00017036"/>
    </source>
</evidence>
<comment type="similarity">
    <text evidence="4">Belongs to the IWR1/SLC7A6OS family.</text>
</comment>
<feature type="region of interest" description="Disordered" evidence="10">
    <location>
        <begin position="91"/>
        <end position="145"/>
    </location>
</feature>
<keyword evidence="6" id="KW-0813">Transport</keyword>
<dbReference type="GO" id="GO:0005737">
    <property type="term" value="C:cytoplasm"/>
    <property type="evidence" value="ECO:0007669"/>
    <property type="project" value="UniProtKB-SubCell"/>
</dbReference>
<proteinExistence type="inferred from homology"/>
<evidence type="ECO:0000256" key="3">
    <source>
        <dbReference type="ARBA" id="ARBA00004496"/>
    </source>
</evidence>
<evidence type="ECO:0000256" key="2">
    <source>
        <dbReference type="ARBA" id="ARBA00004123"/>
    </source>
</evidence>
<keyword evidence="7" id="KW-0963">Cytoplasm</keyword>
<protein>
    <recommendedName>
        <fullName evidence="5">Probable RNA polymerase II nuclear localization protein SLC7A6OS</fullName>
    </recommendedName>
</protein>
<feature type="compositionally biased region" description="Basic and acidic residues" evidence="10">
    <location>
        <begin position="228"/>
        <end position="238"/>
    </location>
</feature>
<evidence type="ECO:0000256" key="7">
    <source>
        <dbReference type="ARBA" id="ARBA00022490"/>
    </source>
</evidence>
<feature type="compositionally biased region" description="Low complexity" evidence="10">
    <location>
        <begin position="327"/>
        <end position="338"/>
    </location>
</feature>
<dbReference type="OrthoDB" id="6255506at2759"/>
<feature type="region of interest" description="Disordered" evidence="10">
    <location>
        <begin position="402"/>
        <end position="480"/>
    </location>
</feature>
<feature type="domain" description="Transcription factor Iwr1" evidence="11">
    <location>
        <begin position="342"/>
        <end position="435"/>
    </location>
</feature>
<feature type="region of interest" description="Disordered" evidence="10">
    <location>
        <begin position="306"/>
        <end position="340"/>
    </location>
</feature>